<dbReference type="PROSITE" id="PS00584">
    <property type="entry name" value="PFKB_KINASES_2"/>
    <property type="match status" value="1"/>
</dbReference>
<proteinExistence type="inferred from homology"/>
<dbReference type="PRINTS" id="PR00990">
    <property type="entry name" value="RIBOKINASE"/>
</dbReference>
<dbReference type="PANTHER" id="PTHR10584:SF167">
    <property type="entry name" value="PFKB DOMAIN PROTEIN"/>
    <property type="match status" value="1"/>
</dbReference>
<comment type="similarity">
    <text evidence="1 4">Belongs to the carbohydrate kinase PfkB family.</text>
</comment>
<evidence type="ECO:0000256" key="4">
    <source>
        <dbReference type="RuleBase" id="RU003704"/>
    </source>
</evidence>
<dbReference type="Gene3D" id="3.40.1190.20">
    <property type="match status" value="1"/>
</dbReference>
<gene>
    <name evidence="7" type="ORF">HCJ95_09130</name>
</gene>
<keyword evidence="2 4" id="KW-0808">Transferase</keyword>
<feature type="domain" description="Carbohydrate kinase PfkB" evidence="6">
    <location>
        <begin position="35"/>
        <end position="326"/>
    </location>
</feature>
<sequence length="334" mass="33190">MDPEVTAHPARPAAPSAAPPGPHATGADGAAGRALLVVGDVVTDVVALHHGPPAPGTDSTAAIRVVPGGAGANAACWAAHRGCGEVRLLARVGADTASWHERELLASGVRPRLVRDAGVPTGTVVCLVDAAAAGERTFLTDSGASVRLGPEDFGQELLDGVGRLHLSGYLLFSAPGRALVTVAVASAWARGIPVSLDPASAGFLSALGVRRFRELTEGMEVLLPSDAEACLLTGLSDPARAAARLSRHVPLVVVTLGGDGALVARDGAVEARVPAVPTVVRDTTGAGDAFAGAFLAALLAGAGAREAAEEGCRAGALAVSRVGARPPHGAAQGA</sequence>
<dbReference type="SUPFAM" id="SSF53613">
    <property type="entry name" value="Ribokinase-like"/>
    <property type="match status" value="1"/>
</dbReference>
<dbReference type="InterPro" id="IPR002173">
    <property type="entry name" value="Carboh/pur_kinase_PfkB_CS"/>
</dbReference>
<evidence type="ECO:0000313" key="7">
    <source>
        <dbReference type="EMBL" id="NJP14452.1"/>
    </source>
</evidence>
<evidence type="ECO:0000256" key="1">
    <source>
        <dbReference type="ARBA" id="ARBA00010688"/>
    </source>
</evidence>
<dbReference type="InterPro" id="IPR002139">
    <property type="entry name" value="Ribo/fructo_kinase"/>
</dbReference>
<evidence type="ECO:0000256" key="2">
    <source>
        <dbReference type="ARBA" id="ARBA00022679"/>
    </source>
</evidence>
<comment type="caution">
    <text evidence="7">The sequence shown here is derived from an EMBL/GenBank/DDBJ whole genome shotgun (WGS) entry which is preliminary data.</text>
</comment>
<evidence type="ECO:0000259" key="6">
    <source>
        <dbReference type="Pfam" id="PF00294"/>
    </source>
</evidence>
<reference evidence="7 8" key="1">
    <citation type="submission" date="2020-03" db="EMBL/GenBank/DDBJ databases">
        <title>WGS of actinomycetes isolated from Thailand.</title>
        <authorList>
            <person name="Thawai C."/>
        </authorList>
    </citation>
    <scope>NUCLEOTIDE SEQUENCE [LARGE SCALE GENOMIC DNA]</scope>
    <source>
        <strain evidence="7 8">NBRC 13905</strain>
    </source>
</reference>
<dbReference type="Pfam" id="PF00294">
    <property type="entry name" value="PfkB"/>
    <property type="match status" value="1"/>
</dbReference>
<dbReference type="InterPro" id="IPR029056">
    <property type="entry name" value="Ribokinase-like"/>
</dbReference>
<keyword evidence="3 4" id="KW-0418">Kinase</keyword>
<dbReference type="EMBL" id="JAATEL010000007">
    <property type="protein sequence ID" value="NJP14452.1"/>
    <property type="molecule type" value="Genomic_DNA"/>
</dbReference>
<protein>
    <submittedName>
        <fullName evidence="7">Sugar kinase</fullName>
    </submittedName>
</protein>
<dbReference type="Proteomes" id="UP000635996">
    <property type="component" value="Unassembled WGS sequence"/>
</dbReference>
<dbReference type="RefSeq" id="WP_168131339.1">
    <property type="nucleotide sequence ID" value="NZ_BMVZ01000002.1"/>
</dbReference>
<dbReference type="GO" id="GO:0016301">
    <property type="term" value="F:kinase activity"/>
    <property type="evidence" value="ECO:0007669"/>
    <property type="project" value="UniProtKB-KW"/>
</dbReference>
<dbReference type="InterPro" id="IPR011611">
    <property type="entry name" value="PfkB_dom"/>
</dbReference>
<keyword evidence="8" id="KW-1185">Reference proteome</keyword>
<name>A0ABX0YR21_STRTL</name>
<organism evidence="7 8">
    <name type="scientific">Streptomyces thermoviolaceus subsp. thermoviolaceus</name>
    <dbReference type="NCBI Taxonomy" id="66860"/>
    <lineage>
        <taxon>Bacteria</taxon>
        <taxon>Bacillati</taxon>
        <taxon>Actinomycetota</taxon>
        <taxon>Actinomycetes</taxon>
        <taxon>Kitasatosporales</taxon>
        <taxon>Streptomycetaceae</taxon>
        <taxon>Streptomyces</taxon>
    </lineage>
</organism>
<dbReference type="PANTHER" id="PTHR10584">
    <property type="entry name" value="SUGAR KINASE"/>
    <property type="match status" value="1"/>
</dbReference>
<feature type="compositionally biased region" description="Low complexity" evidence="5">
    <location>
        <begin position="7"/>
        <end position="16"/>
    </location>
</feature>
<evidence type="ECO:0000313" key="8">
    <source>
        <dbReference type="Proteomes" id="UP000635996"/>
    </source>
</evidence>
<accession>A0ABX0YR21</accession>
<evidence type="ECO:0000256" key="5">
    <source>
        <dbReference type="SAM" id="MobiDB-lite"/>
    </source>
</evidence>
<evidence type="ECO:0000256" key="3">
    <source>
        <dbReference type="ARBA" id="ARBA00022777"/>
    </source>
</evidence>
<feature type="region of interest" description="Disordered" evidence="5">
    <location>
        <begin position="1"/>
        <end position="28"/>
    </location>
</feature>